<dbReference type="InterPro" id="IPR011335">
    <property type="entry name" value="Restrct_endonuc-II-like"/>
</dbReference>
<reference evidence="3 4" key="1">
    <citation type="submission" date="2023-04" db="EMBL/GenBank/DDBJ databases">
        <title>Draft genome sequence of acteroides sedimenti strain YN3PY1.</title>
        <authorList>
            <person name="Yoshida N."/>
        </authorList>
    </citation>
    <scope>NUCLEOTIDE SEQUENCE [LARGE SCALE GENOMIC DNA]</scope>
    <source>
        <strain evidence="3 4">YN3PY1</strain>
    </source>
</reference>
<dbReference type="InterPro" id="IPR003509">
    <property type="entry name" value="UPF0102_YraN-like"/>
</dbReference>
<dbReference type="Proteomes" id="UP001496674">
    <property type="component" value="Chromosome"/>
</dbReference>
<gene>
    <name evidence="3" type="ORF">BSYN_26630</name>
</gene>
<protein>
    <recommendedName>
        <fullName evidence="2">UPF0102 protein BSYN_26630</fullName>
    </recommendedName>
</protein>
<dbReference type="PANTHER" id="PTHR34039">
    <property type="entry name" value="UPF0102 PROTEIN YRAN"/>
    <property type="match status" value="1"/>
</dbReference>
<evidence type="ECO:0000256" key="1">
    <source>
        <dbReference type="ARBA" id="ARBA00006738"/>
    </source>
</evidence>
<dbReference type="InterPro" id="IPR011856">
    <property type="entry name" value="tRNA_endonuc-like_dom_sf"/>
</dbReference>
<dbReference type="Gene3D" id="3.40.1350.10">
    <property type="match status" value="1"/>
</dbReference>
<evidence type="ECO:0000313" key="4">
    <source>
        <dbReference type="Proteomes" id="UP001496674"/>
    </source>
</evidence>
<accession>A0ABM8IEP3</accession>
<dbReference type="Pfam" id="PF02021">
    <property type="entry name" value="UPF0102"/>
    <property type="match status" value="1"/>
</dbReference>
<sequence length="121" mass="13980">MAEHNILGKAGEEEAVKFLMSHGYTICHRNWRRGRKELDIVAEKEGELIVVEVKTRKDTLFAQPHDAVTPLKVRRIVQATDAYLRFFKLDLPVRFDIITVVGEQNCFTIEHIKEAFYPPVS</sequence>
<dbReference type="EMBL" id="AP028055">
    <property type="protein sequence ID" value="BEH00399.1"/>
    <property type="molecule type" value="Genomic_DNA"/>
</dbReference>
<evidence type="ECO:0000313" key="3">
    <source>
        <dbReference type="EMBL" id="BEH00399.1"/>
    </source>
</evidence>
<organism evidence="3 4">
    <name type="scientific">Bacteroides sedimenti</name>
    <dbReference type="NCBI Taxonomy" id="2136147"/>
    <lineage>
        <taxon>Bacteria</taxon>
        <taxon>Pseudomonadati</taxon>
        <taxon>Bacteroidota</taxon>
        <taxon>Bacteroidia</taxon>
        <taxon>Bacteroidales</taxon>
        <taxon>Bacteroidaceae</taxon>
        <taxon>Bacteroides</taxon>
    </lineage>
</organism>
<dbReference type="PANTHER" id="PTHR34039:SF1">
    <property type="entry name" value="UPF0102 PROTEIN YRAN"/>
    <property type="match status" value="1"/>
</dbReference>
<comment type="similarity">
    <text evidence="1 2">Belongs to the UPF0102 family.</text>
</comment>
<evidence type="ECO:0000256" key="2">
    <source>
        <dbReference type="HAMAP-Rule" id="MF_00048"/>
    </source>
</evidence>
<dbReference type="HAMAP" id="MF_00048">
    <property type="entry name" value="UPF0102"/>
    <property type="match status" value="1"/>
</dbReference>
<dbReference type="SUPFAM" id="SSF52980">
    <property type="entry name" value="Restriction endonuclease-like"/>
    <property type="match status" value="1"/>
</dbReference>
<name>A0ABM8IEP3_9BACE</name>
<dbReference type="RefSeq" id="WP_353331718.1">
    <property type="nucleotide sequence ID" value="NZ_AP028055.1"/>
</dbReference>
<dbReference type="CDD" id="cd20736">
    <property type="entry name" value="PoNe_Nuclease"/>
    <property type="match status" value="1"/>
</dbReference>
<keyword evidence="4" id="KW-1185">Reference proteome</keyword>
<proteinExistence type="inferred from homology"/>